<dbReference type="GO" id="GO:0005739">
    <property type="term" value="C:mitochondrion"/>
    <property type="evidence" value="ECO:0007669"/>
    <property type="project" value="TreeGrafter"/>
</dbReference>
<reference evidence="3" key="1">
    <citation type="submission" date="2016-06" db="EMBL/GenBank/DDBJ databases">
        <title>Parallel loss of symbiosis genes in relatives of nitrogen-fixing non-legume Parasponia.</title>
        <authorList>
            <person name="Van Velzen R."/>
            <person name="Holmer R."/>
            <person name="Bu F."/>
            <person name="Rutten L."/>
            <person name="Van Zeijl A."/>
            <person name="Liu W."/>
            <person name="Santuari L."/>
            <person name="Cao Q."/>
            <person name="Sharma T."/>
            <person name="Shen D."/>
            <person name="Roswanjaya Y."/>
            <person name="Wardhani T."/>
            <person name="Kalhor M.S."/>
            <person name="Jansen J."/>
            <person name="Van den Hoogen J."/>
            <person name="Gungor B."/>
            <person name="Hartog M."/>
            <person name="Hontelez J."/>
            <person name="Verver J."/>
            <person name="Yang W.-C."/>
            <person name="Schijlen E."/>
            <person name="Repin R."/>
            <person name="Schilthuizen M."/>
            <person name="Schranz E."/>
            <person name="Heidstra R."/>
            <person name="Miyata K."/>
            <person name="Fedorova E."/>
            <person name="Kohlen W."/>
            <person name="Bisseling T."/>
            <person name="Smit S."/>
            <person name="Geurts R."/>
        </authorList>
    </citation>
    <scope>NUCLEOTIDE SEQUENCE [LARGE SCALE GENOMIC DNA]</scope>
    <source>
        <strain evidence="3">cv. RG33-2</strain>
    </source>
</reference>
<comment type="similarity">
    <text evidence="1">Belongs to the PPR family. P subfamily.</text>
</comment>
<keyword evidence="3" id="KW-1185">Reference proteome</keyword>
<proteinExistence type="inferred from homology"/>
<accession>A0A2P5DGD0</accession>
<organism evidence="2 3">
    <name type="scientific">Trema orientale</name>
    <name type="common">Charcoal tree</name>
    <name type="synonym">Celtis orientalis</name>
    <dbReference type="NCBI Taxonomy" id="63057"/>
    <lineage>
        <taxon>Eukaryota</taxon>
        <taxon>Viridiplantae</taxon>
        <taxon>Streptophyta</taxon>
        <taxon>Embryophyta</taxon>
        <taxon>Tracheophyta</taxon>
        <taxon>Spermatophyta</taxon>
        <taxon>Magnoliopsida</taxon>
        <taxon>eudicotyledons</taxon>
        <taxon>Gunneridae</taxon>
        <taxon>Pentapetalae</taxon>
        <taxon>rosids</taxon>
        <taxon>fabids</taxon>
        <taxon>Rosales</taxon>
        <taxon>Cannabaceae</taxon>
        <taxon>Trema</taxon>
    </lineage>
</organism>
<evidence type="ECO:0000313" key="3">
    <source>
        <dbReference type="Proteomes" id="UP000237000"/>
    </source>
</evidence>
<dbReference type="STRING" id="63057.A0A2P5DGD0"/>
<name>A0A2P5DGD0_TREOI</name>
<dbReference type="AlphaFoldDB" id="A0A2P5DGD0"/>
<evidence type="ECO:0000256" key="1">
    <source>
        <dbReference type="ARBA" id="ARBA00007626"/>
    </source>
</evidence>
<dbReference type="Proteomes" id="UP000237000">
    <property type="component" value="Unassembled WGS sequence"/>
</dbReference>
<dbReference type="InParanoid" id="A0A2P5DGD0"/>
<dbReference type="PANTHER" id="PTHR45717:SF8">
    <property type="entry name" value="OS01G0301000 PROTEIN"/>
    <property type="match status" value="1"/>
</dbReference>
<gene>
    <name evidence="2" type="ORF">TorRG33x02_251700</name>
</gene>
<dbReference type="OrthoDB" id="1730360at2759"/>
<comment type="caution">
    <text evidence="2">The sequence shown here is derived from an EMBL/GenBank/DDBJ whole genome shotgun (WGS) entry which is preliminary data.</text>
</comment>
<dbReference type="PANTHER" id="PTHR45717">
    <property type="entry name" value="OS12G0527900 PROTEIN"/>
    <property type="match status" value="1"/>
</dbReference>
<evidence type="ECO:0000313" key="2">
    <source>
        <dbReference type="EMBL" id="PON72372.1"/>
    </source>
</evidence>
<sequence length="121" mass="14566">MNPKNVSHQQGGWGHSFRFREMWRRRCRRWGIRVAGKIYREIVNVSTGSCVWRELNEYVIEGNVIKKQHVTSCIKQLCNFKRFPIALQVMEWMEMRKINYSYADYTIRLDLISKTKRDSCC</sequence>
<protein>
    <recommendedName>
        <fullName evidence="4">Pentatricopeptide repeat</fullName>
    </recommendedName>
</protein>
<evidence type="ECO:0008006" key="4">
    <source>
        <dbReference type="Google" id="ProtNLM"/>
    </source>
</evidence>
<dbReference type="EMBL" id="JXTC01000272">
    <property type="protein sequence ID" value="PON72372.1"/>
    <property type="molecule type" value="Genomic_DNA"/>
</dbReference>